<sequence>MKNYAIEIKWGIIFFVVSLLWMYFEKAMGWHDALISRHAIYTNFFGLFAIAIYLFAIYDKRKNYFQGKMSWKQGFVSGIILTIVVAILSPLGQYITHELITPNYFENVIVYTIENGRMEKEEAEAYFNLQSYIIQSVAGALMMGVVTSAIVALILKRK</sequence>
<feature type="transmembrane region" description="Helical" evidence="1">
    <location>
        <begin position="132"/>
        <end position="155"/>
    </location>
</feature>
<feature type="transmembrane region" description="Helical" evidence="1">
    <location>
        <begin position="7"/>
        <end position="24"/>
    </location>
</feature>
<dbReference type="Pfam" id="PF13858">
    <property type="entry name" value="DUF4199"/>
    <property type="match status" value="1"/>
</dbReference>
<feature type="transmembrane region" description="Helical" evidence="1">
    <location>
        <begin position="39"/>
        <end position="58"/>
    </location>
</feature>
<reference evidence="2 3" key="1">
    <citation type="submission" date="2016-10" db="EMBL/GenBank/DDBJ databases">
        <authorList>
            <person name="de Groot N.N."/>
        </authorList>
    </citation>
    <scope>NUCLEOTIDE SEQUENCE [LARGE SCALE GENOMIC DNA]</scope>
    <source>
        <strain evidence="2 3">DSM 17794</strain>
    </source>
</reference>
<dbReference type="RefSeq" id="WP_093407590.1">
    <property type="nucleotide sequence ID" value="NZ_FOVL01000006.1"/>
</dbReference>
<organism evidence="2 3">
    <name type="scientific">Salegentibacter flavus</name>
    <dbReference type="NCBI Taxonomy" id="287099"/>
    <lineage>
        <taxon>Bacteria</taxon>
        <taxon>Pseudomonadati</taxon>
        <taxon>Bacteroidota</taxon>
        <taxon>Flavobacteriia</taxon>
        <taxon>Flavobacteriales</taxon>
        <taxon>Flavobacteriaceae</taxon>
        <taxon>Salegentibacter</taxon>
    </lineage>
</organism>
<keyword evidence="1" id="KW-0472">Membrane</keyword>
<evidence type="ECO:0008006" key="4">
    <source>
        <dbReference type="Google" id="ProtNLM"/>
    </source>
</evidence>
<protein>
    <recommendedName>
        <fullName evidence="4">DUF4199 domain-containing protein</fullName>
    </recommendedName>
</protein>
<keyword evidence="1" id="KW-0812">Transmembrane</keyword>
<evidence type="ECO:0000313" key="3">
    <source>
        <dbReference type="Proteomes" id="UP000199153"/>
    </source>
</evidence>
<dbReference type="OrthoDB" id="5766000at2"/>
<gene>
    <name evidence="2" type="ORF">SAMN05660413_01327</name>
</gene>
<keyword evidence="3" id="KW-1185">Reference proteome</keyword>
<accession>A0A1I4ZGW4</accession>
<dbReference type="Proteomes" id="UP000199153">
    <property type="component" value="Unassembled WGS sequence"/>
</dbReference>
<dbReference type="InterPro" id="IPR025250">
    <property type="entry name" value="DUF4199"/>
</dbReference>
<keyword evidence="1" id="KW-1133">Transmembrane helix</keyword>
<evidence type="ECO:0000256" key="1">
    <source>
        <dbReference type="SAM" id="Phobius"/>
    </source>
</evidence>
<evidence type="ECO:0000313" key="2">
    <source>
        <dbReference type="EMBL" id="SFN49438.1"/>
    </source>
</evidence>
<proteinExistence type="predicted"/>
<name>A0A1I4ZGW4_9FLAO</name>
<feature type="transmembrane region" description="Helical" evidence="1">
    <location>
        <begin position="74"/>
        <end position="95"/>
    </location>
</feature>
<dbReference type="AlphaFoldDB" id="A0A1I4ZGW4"/>
<dbReference type="EMBL" id="FOVL01000006">
    <property type="protein sequence ID" value="SFN49438.1"/>
    <property type="molecule type" value="Genomic_DNA"/>
</dbReference>
<dbReference type="STRING" id="287099.SAMN05660413_01327"/>